<gene>
    <name evidence="1" type="primary">NDUFS4</name>
</gene>
<organism evidence="1 2">
    <name type="scientific">Felis catus</name>
    <name type="common">Cat</name>
    <name type="synonym">Felis silvestris catus</name>
    <dbReference type="NCBI Taxonomy" id="9685"/>
    <lineage>
        <taxon>Eukaryota</taxon>
        <taxon>Metazoa</taxon>
        <taxon>Chordata</taxon>
        <taxon>Craniata</taxon>
        <taxon>Vertebrata</taxon>
        <taxon>Euteleostomi</taxon>
        <taxon>Mammalia</taxon>
        <taxon>Eutheria</taxon>
        <taxon>Laurasiatheria</taxon>
        <taxon>Carnivora</taxon>
        <taxon>Feliformia</taxon>
        <taxon>Felidae</taxon>
        <taxon>Felinae</taxon>
        <taxon>Felis</taxon>
    </lineage>
</organism>
<reference evidence="1 2" key="1">
    <citation type="submission" date="2021-02" db="EMBL/GenBank/DDBJ databases">
        <title>Safari Cat Assemblies.</title>
        <authorList>
            <person name="Bredemeyer K.R."/>
            <person name="Murphy W.J."/>
        </authorList>
    </citation>
    <scope>NUCLEOTIDE SEQUENCE [LARGE SCALE GENOMIC DNA]</scope>
</reference>
<reference evidence="1" key="2">
    <citation type="submission" date="2025-08" db="UniProtKB">
        <authorList>
            <consortium name="Ensembl"/>
        </authorList>
    </citation>
    <scope>IDENTIFICATION</scope>
    <source>
        <strain evidence="1">breed Abyssinian</strain>
    </source>
</reference>
<protein>
    <submittedName>
        <fullName evidence="1">Uncharacterized protein</fullName>
    </submittedName>
</protein>
<dbReference type="GeneTree" id="ENSGT00390000013835"/>
<name>A0ABI7XRB5_FELCA</name>
<sequence length="117" mass="12901">MAAVSMSVALRQMLWGKRAVAVAAISASRVPTRSLSTSTWRLAQDPARDAQLITVDEKLGGAMTLKRRRFQNPSPSLTVQIFLGTKEQEYPQNRLALTIFLCLTVNKVSCAVFIVHV</sequence>
<dbReference type="Proteomes" id="UP000823872">
    <property type="component" value="Chromosome A1"/>
</dbReference>
<dbReference type="Ensembl" id="ENSFCTT00005036304.1">
    <property type="protein sequence ID" value="ENSFCTP00005025103.1"/>
    <property type="gene ID" value="ENSFCTG00005012723.1"/>
</dbReference>
<accession>A0ABI7XRB5</accession>
<proteinExistence type="predicted"/>
<evidence type="ECO:0000313" key="2">
    <source>
        <dbReference type="Proteomes" id="UP000823872"/>
    </source>
</evidence>
<keyword evidence="2" id="KW-1185">Reference proteome</keyword>
<evidence type="ECO:0000313" key="1">
    <source>
        <dbReference type="Ensembl" id="ENSFCTP00005025103.1"/>
    </source>
</evidence>
<reference evidence="1" key="3">
    <citation type="submission" date="2025-09" db="UniProtKB">
        <authorList>
            <consortium name="Ensembl"/>
        </authorList>
    </citation>
    <scope>IDENTIFICATION</scope>
    <source>
        <strain evidence="1">breed Abyssinian</strain>
    </source>
</reference>